<evidence type="ECO:0000313" key="3">
    <source>
        <dbReference type="EMBL" id="BCX80493.1"/>
    </source>
</evidence>
<sequence>MFKRSLLLLLLLSGLAQAAGDARLAQNITALEAYDRLMTGGGSVYLLDVRSPEEYRLVGHPPMAYNIPFVFFRGGPHRNPHFVEDVASRFKKTDTLLVICRSGGRSAPAADALVQAGFKHVYNVRDGFEGAAFTGRTPEEKTLLRKYSPFYGNRGRVEGWQYDGLPYTYELKDELLYRPYDAAKHR</sequence>
<feature type="signal peptide" evidence="1">
    <location>
        <begin position="1"/>
        <end position="18"/>
    </location>
</feature>
<dbReference type="InterPro" id="IPR036873">
    <property type="entry name" value="Rhodanese-like_dom_sf"/>
</dbReference>
<reference evidence="4" key="1">
    <citation type="journal article" date="2024" name="Int. J. Syst. Evol. Microbiol.">
        <title>Methylomarinovum tepidoasis sp. nov., a moderately thermophilic methanotroph of the family Methylothermaceae isolated from a deep-sea hydrothermal field.</title>
        <authorList>
            <person name="Hirayama H."/>
            <person name="Takaki Y."/>
            <person name="Abe M."/>
            <person name="Miyazaki M."/>
            <person name="Uematsu K."/>
            <person name="Matsui Y."/>
            <person name="Takai K."/>
        </authorList>
    </citation>
    <scope>NUCLEOTIDE SEQUENCE [LARGE SCALE GENOMIC DNA]</scope>
    <source>
        <strain evidence="4">IT-9</strain>
    </source>
</reference>
<organism evidence="3 4">
    <name type="scientific">Methylomarinovum caldicuralii</name>
    <dbReference type="NCBI Taxonomy" id="438856"/>
    <lineage>
        <taxon>Bacteria</taxon>
        <taxon>Pseudomonadati</taxon>
        <taxon>Pseudomonadota</taxon>
        <taxon>Gammaproteobacteria</taxon>
        <taxon>Methylococcales</taxon>
        <taxon>Methylothermaceae</taxon>
        <taxon>Methylomarinovum</taxon>
    </lineage>
</organism>
<dbReference type="PANTHER" id="PTHR45431:SF3">
    <property type="entry name" value="RHODANESE-LIKE DOMAIN-CONTAINING PROTEIN 15, CHLOROPLASTIC"/>
    <property type="match status" value="1"/>
</dbReference>
<dbReference type="KEGG" id="mcau:MIT9_P0066"/>
<proteinExistence type="predicted"/>
<gene>
    <name evidence="3" type="ORF">MIT9_P0066</name>
</gene>
<keyword evidence="3" id="KW-0560">Oxidoreductase</keyword>
<dbReference type="Proteomes" id="UP001321825">
    <property type="component" value="Chromosome"/>
</dbReference>
<dbReference type="AlphaFoldDB" id="A0AAU9BP85"/>
<feature type="domain" description="Rhodanese" evidence="2">
    <location>
        <begin position="40"/>
        <end position="140"/>
    </location>
</feature>
<dbReference type="Pfam" id="PF00581">
    <property type="entry name" value="Rhodanese"/>
    <property type="match status" value="1"/>
</dbReference>
<dbReference type="Gene3D" id="3.40.250.10">
    <property type="entry name" value="Rhodanese-like domain"/>
    <property type="match status" value="1"/>
</dbReference>
<dbReference type="SUPFAM" id="SSF52821">
    <property type="entry name" value="Rhodanese/Cell cycle control phosphatase"/>
    <property type="match status" value="1"/>
</dbReference>
<dbReference type="EC" id="1.20.4.1" evidence="3"/>
<evidence type="ECO:0000259" key="2">
    <source>
        <dbReference type="PROSITE" id="PS50206"/>
    </source>
</evidence>
<keyword evidence="4" id="KW-1185">Reference proteome</keyword>
<protein>
    <submittedName>
        <fullName evidence="3">Arsenate reductase</fullName>
        <ecNumber evidence="3">1.20.4.1</ecNumber>
    </submittedName>
</protein>
<dbReference type="RefSeq" id="WP_317705480.1">
    <property type="nucleotide sequence ID" value="NZ_AP024714.1"/>
</dbReference>
<dbReference type="PROSITE" id="PS50206">
    <property type="entry name" value="RHODANESE_3"/>
    <property type="match status" value="1"/>
</dbReference>
<dbReference type="SMART" id="SM00450">
    <property type="entry name" value="RHOD"/>
    <property type="match status" value="1"/>
</dbReference>
<keyword evidence="1" id="KW-0732">Signal</keyword>
<accession>A0AAU9BP85</accession>
<evidence type="ECO:0000256" key="1">
    <source>
        <dbReference type="SAM" id="SignalP"/>
    </source>
</evidence>
<evidence type="ECO:0000313" key="4">
    <source>
        <dbReference type="Proteomes" id="UP001321825"/>
    </source>
</evidence>
<dbReference type="InterPro" id="IPR052367">
    <property type="entry name" value="Thiosulfate_ST/Rhodanese-like"/>
</dbReference>
<dbReference type="InterPro" id="IPR001763">
    <property type="entry name" value="Rhodanese-like_dom"/>
</dbReference>
<dbReference type="EMBL" id="AP024714">
    <property type="protein sequence ID" value="BCX80493.1"/>
    <property type="molecule type" value="Genomic_DNA"/>
</dbReference>
<dbReference type="PANTHER" id="PTHR45431">
    <property type="entry name" value="RHODANESE-LIKE DOMAIN-CONTAINING PROTEIN 15, CHLOROPLASTIC"/>
    <property type="match status" value="1"/>
</dbReference>
<name>A0AAU9BP85_9GAMM</name>
<feature type="chain" id="PRO_5043471012" evidence="1">
    <location>
        <begin position="19"/>
        <end position="186"/>
    </location>
</feature>
<dbReference type="GO" id="GO:0008794">
    <property type="term" value="F:arsenate reductase (glutaredoxin) activity"/>
    <property type="evidence" value="ECO:0007669"/>
    <property type="project" value="UniProtKB-EC"/>
</dbReference>